<evidence type="ECO:0000259" key="4">
    <source>
        <dbReference type="PROSITE" id="PS50835"/>
    </source>
</evidence>
<name>A0A096LX47_POEFO</name>
<feature type="domain" description="Ig-like" evidence="4">
    <location>
        <begin position="385"/>
        <end position="453"/>
    </location>
</feature>
<keyword evidence="1" id="KW-0732">Signal</keyword>
<dbReference type="InterPro" id="IPR013783">
    <property type="entry name" value="Ig-like_fold"/>
</dbReference>
<dbReference type="GO" id="GO:0007166">
    <property type="term" value="P:cell surface receptor signaling pathway"/>
    <property type="evidence" value="ECO:0007669"/>
    <property type="project" value="TreeGrafter"/>
</dbReference>
<dbReference type="Gene3D" id="2.60.40.10">
    <property type="entry name" value="Immunoglobulins"/>
    <property type="match status" value="7"/>
</dbReference>
<accession>A0A096LX47</accession>
<feature type="domain" description="Ig-like" evidence="4">
    <location>
        <begin position="293"/>
        <end position="376"/>
    </location>
</feature>
<proteinExistence type="predicted"/>
<evidence type="ECO:0000256" key="3">
    <source>
        <dbReference type="SAM" id="Phobius"/>
    </source>
</evidence>
<dbReference type="GO" id="GO:0009897">
    <property type="term" value="C:external side of plasma membrane"/>
    <property type="evidence" value="ECO:0007669"/>
    <property type="project" value="TreeGrafter"/>
</dbReference>
<dbReference type="GO" id="GO:0006955">
    <property type="term" value="P:immune response"/>
    <property type="evidence" value="ECO:0007669"/>
    <property type="project" value="TreeGrafter"/>
</dbReference>
<feature type="domain" description="Ig-like" evidence="4">
    <location>
        <begin position="467"/>
        <end position="545"/>
    </location>
</feature>
<keyword evidence="3" id="KW-0812">Transmembrane</keyword>
<dbReference type="SMART" id="SM00408">
    <property type="entry name" value="IGc2"/>
    <property type="match status" value="3"/>
</dbReference>
<keyword evidence="3" id="KW-0472">Membrane</keyword>
<dbReference type="InterPro" id="IPR003599">
    <property type="entry name" value="Ig_sub"/>
</dbReference>
<evidence type="ECO:0000313" key="6">
    <source>
        <dbReference type="Proteomes" id="UP000028760"/>
    </source>
</evidence>
<reference evidence="5" key="3">
    <citation type="submission" date="2025-09" db="UniProtKB">
        <authorList>
            <consortium name="Ensembl"/>
        </authorList>
    </citation>
    <scope>IDENTIFICATION</scope>
</reference>
<dbReference type="PANTHER" id="PTHR11481">
    <property type="entry name" value="IMMUNOGLOBULIN FC RECEPTOR"/>
    <property type="match status" value="1"/>
</dbReference>
<dbReference type="Proteomes" id="UP000028760">
    <property type="component" value="Unassembled WGS sequence"/>
</dbReference>
<reference evidence="5" key="2">
    <citation type="submission" date="2025-08" db="UniProtKB">
        <authorList>
            <consortium name="Ensembl"/>
        </authorList>
    </citation>
    <scope>IDENTIFICATION</scope>
</reference>
<evidence type="ECO:0000256" key="2">
    <source>
        <dbReference type="ARBA" id="ARBA00023157"/>
    </source>
</evidence>
<dbReference type="InterPro" id="IPR050488">
    <property type="entry name" value="Ig_Fc_receptor"/>
</dbReference>
<dbReference type="GeneTree" id="ENSGT00940000162700"/>
<dbReference type="Pfam" id="PF13895">
    <property type="entry name" value="Ig_2"/>
    <property type="match status" value="3"/>
</dbReference>
<feature type="domain" description="Ig-like" evidence="4">
    <location>
        <begin position="122"/>
        <end position="203"/>
    </location>
</feature>
<dbReference type="SUPFAM" id="SSF48726">
    <property type="entry name" value="Immunoglobulin"/>
    <property type="match status" value="6"/>
</dbReference>
<feature type="domain" description="Ig-like" evidence="4">
    <location>
        <begin position="25"/>
        <end position="91"/>
    </location>
</feature>
<reference evidence="6" key="1">
    <citation type="submission" date="2013-10" db="EMBL/GenBank/DDBJ databases">
        <authorList>
            <person name="Schartl M."/>
            <person name="Warren W."/>
        </authorList>
    </citation>
    <scope>NUCLEOTIDE SEQUENCE [LARGE SCALE GENOMIC DNA]</scope>
    <source>
        <strain evidence="6">female</strain>
    </source>
</reference>
<feature type="transmembrane region" description="Helical" evidence="3">
    <location>
        <begin position="742"/>
        <end position="760"/>
    </location>
</feature>
<dbReference type="Pfam" id="PF13927">
    <property type="entry name" value="Ig_3"/>
    <property type="match status" value="1"/>
</dbReference>
<evidence type="ECO:0000256" key="1">
    <source>
        <dbReference type="ARBA" id="ARBA00022729"/>
    </source>
</evidence>
<dbReference type="AlphaFoldDB" id="A0A096LX47"/>
<dbReference type="GO" id="GO:0004888">
    <property type="term" value="F:transmembrane signaling receptor activity"/>
    <property type="evidence" value="ECO:0007669"/>
    <property type="project" value="TreeGrafter"/>
</dbReference>
<keyword evidence="6" id="KW-1185">Reference proteome</keyword>
<dbReference type="InterPro" id="IPR003598">
    <property type="entry name" value="Ig_sub2"/>
</dbReference>
<keyword evidence="3" id="KW-1133">Transmembrane helix</keyword>
<dbReference type="InterPro" id="IPR036179">
    <property type="entry name" value="Ig-like_dom_sf"/>
</dbReference>
<dbReference type="PROSITE" id="PS50835">
    <property type="entry name" value="IG_LIKE"/>
    <property type="match status" value="6"/>
</dbReference>
<dbReference type="PANTHER" id="PTHR11481:SF64">
    <property type="entry name" value="FC RECEPTOR-LIKE PROTEIN 4"/>
    <property type="match status" value="1"/>
</dbReference>
<sequence length="761" mass="85129">MVREGDRQLTEWSDAVTLTVRSDKPRATLTADRTVIPLGGSITLTCSVDGSDDWKFDWFRNGRQYSVGRIRGNTEPYRVISVSEGGVYSCRGGRERGGGGGDPVFQTETSNEVPIQKTVSKPTVTLQPTWPVIYRGETVTLRCEIQDDGGTQWTYEWRPTNRNSPTSSEYRINRVSEYDNGEYRCKAKRGRQLTDWSDAFRLTVRSDKPRATVTAHRTTIPAGGSVTLSCSVEGSGDWKFDWFRNGQQYPVDQIRVISVSEGGEYSCRGQRGNPVFQTEKSREVSIQKTGNRPTPSLTAKNYNIPAGGSVALSCSVRGSAGWRFDWFRQESVHHSAQSIRNNESSGTISVSNEGVYSCRGGRGDPVFYTETSSEVTIQKTVPITPTVIQQPNWSQIYRGEKVTLRCEIQGGTQWTYEWRTTNRNSPSSSEYRITADSSGDYGCRGRRDRFTLTEWRVIRLNVSSPKPQPVLSVSPSWLNPGASVTLSCEVKHQDAGWRFFWYKAVSKLISSSYSLELLPGSTNGTEQNSFIIQGQNHTAGFVCRAGRGEPEFYTYYSEPKFVWSADSHPAASLSVSPDRVQHVIDQPVTLKCSGNDTKWRVRRFTDTTSPSHVQCSNWGTMHGSSCTINRLWYHSGVYWCESESGEFSNAVNITVQGRMLLLFPVLKTFLFHYTCKYCKHNPLLSSVSNIVCFSGTFKKMNKENKGIKIFCLLNPRSSAFIPSSWLSLFLTVSSPVSPSSPLLLIIGPISGIILIIFLLLL</sequence>
<keyword evidence="2" id="KW-1015">Disulfide bond</keyword>
<organism evidence="5 6">
    <name type="scientific">Poecilia formosa</name>
    <name type="common">Amazon molly</name>
    <name type="synonym">Limia formosa</name>
    <dbReference type="NCBI Taxonomy" id="48698"/>
    <lineage>
        <taxon>Eukaryota</taxon>
        <taxon>Metazoa</taxon>
        <taxon>Chordata</taxon>
        <taxon>Craniata</taxon>
        <taxon>Vertebrata</taxon>
        <taxon>Euteleostomi</taxon>
        <taxon>Actinopterygii</taxon>
        <taxon>Neopterygii</taxon>
        <taxon>Teleostei</taxon>
        <taxon>Neoteleostei</taxon>
        <taxon>Acanthomorphata</taxon>
        <taxon>Ovalentaria</taxon>
        <taxon>Atherinomorphae</taxon>
        <taxon>Cyprinodontiformes</taxon>
        <taxon>Poeciliidae</taxon>
        <taxon>Poeciliinae</taxon>
        <taxon>Poecilia</taxon>
    </lineage>
</organism>
<evidence type="ECO:0000313" key="5">
    <source>
        <dbReference type="Ensembl" id="ENSPFOP00000023738.1"/>
    </source>
</evidence>
<dbReference type="EMBL" id="AYCK01009799">
    <property type="status" value="NOT_ANNOTATED_CDS"/>
    <property type="molecule type" value="Genomic_DNA"/>
</dbReference>
<dbReference type="InterPro" id="IPR007110">
    <property type="entry name" value="Ig-like_dom"/>
</dbReference>
<feature type="domain" description="Ig-like" evidence="4">
    <location>
        <begin position="209"/>
        <end position="285"/>
    </location>
</feature>
<dbReference type="SMART" id="SM00409">
    <property type="entry name" value="IG"/>
    <property type="match status" value="6"/>
</dbReference>
<protein>
    <recommendedName>
        <fullName evidence="4">Ig-like domain-containing protein</fullName>
    </recommendedName>
</protein>
<dbReference type="Ensembl" id="ENSPFOT00000026521.1">
    <property type="protein sequence ID" value="ENSPFOP00000023738.1"/>
    <property type="gene ID" value="ENSPFOG00000000591.2"/>
</dbReference>